<sequence>MILHFQEDCFFFTNSLPPCQLGHTALWMVVHSTAMQNSVITVKHQHTAP</sequence>
<name>A0ABN9AWJ3_9NEOB</name>
<protein>
    <submittedName>
        <fullName evidence="1">Uncharacterized protein</fullName>
    </submittedName>
</protein>
<evidence type="ECO:0000313" key="1">
    <source>
        <dbReference type="EMBL" id="CAI9539647.1"/>
    </source>
</evidence>
<accession>A0ABN9AWJ3</accession>
<organism evidence="1 2">
    <name type="scientific">Staurois parvus</name>
    <dbReference type="NCBI Taxonomy" id="386267"/>
    <lineage>
        <taxon>Eukaryota</taxon>
        <taxon>Metazoa</taxon>
        <taxon>Chordata</taxon>
        <taxon>Craniata</taxon>
        <taxon>Vertebrata</taxon>
        <taxon>Euteleostomi</taxon>
        <taxon>Amphibia</taxon>
        <taxon>Batrachia</taxon>
        <taxon>Anura</taxon>
        <taxon>Neobatrachia</taxon>
        <taxon>Ranoidea</taxon>
        <taxon>Ranidae</taxon>
        <taxon>Staurois</taxon>
    </lineage>
</organism>
<keyword evidence="2" id="KW-1185">Reference proteome</keyword>
<gene>
    <name evidence="1" type="ORF">SPARVUS_LOCUS1625088</name>
</gene>
<evidence type="ECO:0000313" key="2">
    <source>
        <dbReference type="Proteomes" id="UP001162483"/>
    </source>
</evidence>
<dbReference type="EMBL" id="CATNWA010001273">
    <property type="protein sequence ID" value="CAI9539647.1"/>
    <property type="molecule type" value="Genomic_DNA"/>
</dbReference>
<comment type="caution">
    <text evidence="1">The sequence shown here is derived from an EMBL/GenBank/DDBJ whole genome shotgun (WGS) entry which is preliminary data.</text>
</comment>
<dbReference type="Proteomes" id="UP001162483">
    <property type="component" value="Unassembled WGS sequence"/>
</dbReference>
<reference evidence="1" key="1">
    <citation type="submission" date="2023-05" db="EMBL/GenBank/DDBJ databases">
        <authorList>
            <person name="Stuckert A."/>
        </authorList>
    </citation>
    <scope>NUCLEOTIDE SEQUENCE</scope>
</reference>
<proteinExistence type="predicted"/>